<evidence type="ECO:0000259" key="3">
    <source>
        <dbReference type="Pfam" id="PF07727"/>
    </source>
</evidence>
<sequence>MKFLLTALKIFYVLDPNLQPIPDPTPEDTEQLKQQRIKREEDELVCRGHILNTLSDRLYDLYTTMTSPKEIWKALETKYKTEKQGTVNYVINGGVGSSKTNKSFKPNKKIVKKTNSNKDKKGRACFHYGKKGHYIRECRFLKNQMKEKELNTSEANVVDEIVAMVSEMQIGMITEVHMANAAENSSEWWYDFGATIHVYNNKMMFKEYVEADNGLEVLMGNHNTAKVLGTGTMELILSSGKKLKLTNVYHVPNIKKNLVSASLLSKNGVKAVLESDKLILSKFGVFVGKGYSCNGMYKLSLIINKNDVGCAYIVDSSLLWHARLGHLNFKVLSKKIQSSPYELWNGRKPNLNYLKVWGCIAYFRVPDPKRTKLGPRAIKSVFVGYAVNSKAYRLLDLSSNTIVESRDVEFIENKFINDSQIEPKQTQESDSLVHDSLSGNKIIEPSSPSEQRRSQRVRKEKDFGPDFISYQVNIYLVEGNREKVLSKLPFVGNVEKDPNTYSEVMASRDAAFWREAVNDEMDSILSNNTWVLVDLPPGSNTIGCKWVFRRKYRTDGTIQTFKVRLMAKGFRQREGIDYFDTYAPVARITSIRVLIALASIYKLVVHQMDVKTAFLNGDLDEEVYMDQPEGFVLPRSEKKICKLVKSLYGLKQAPKQWHEKFDTVILANGFKHNGADKCVYSKFTSEYGVIVCLYVDDMLIFGTNMLGVCETKKYLASVFKMKDLNEADTILGIKVKRHSEGYALCQNYYIEKVLFKYKHINVKEVNTPFDSNYKLVENTGRAIAQLEFASAIGSMMYAMHCTRPDIAFAVNRLSRYTSNPSTEHWKTIARVLGYLKKTKDLKLYYSGYPAVLDGYSDAN</sequence>
<organism evidence="7">
    <name type="scientific">Fagus sylvatica</name>
    <name type="common">Beechnut</name>
    <dbReference type="NCBI Taxonomy" id="28930"/>
    <lineage>
        <taxon>Eukaryota</taxon>
        <taxon>Viridiplantae</taxon>
        <taxon>Streptophyta</taxon>
        <taxon>Embryophyta</taxon>
        <taxon>Tracheophyta</taxon>
        <taxon>Spermatophyta</taxon>
        <taxon>Magnoliopsida</taxon>
        <taxon>eudicotyledons</taxon>
        <taxon>Gunneridae</taxon>
        <taxon>Pentapetalae</taxon>
        <taxon>rosids</taxon>
        <taxon>fabids</taxon>
        <taxon>Fagales</taxon>
        <taxon>Fagaceae</taxon>
        <taxon>Fagus</taxon>
    </lineage>
</organism>
<dbReference type="InterPro" id="IPR057670">
    <property type="entry name" value="SH3_retrovirus"/>
</dbReference>
<evidence type="ECO:0000313" key="7">
    <source>
        <dbReference type="EMBL" id="SPD17974.1"/>
    </source>
</evidence>
<dbReference type="PANTHER" id="PTHR47592:SF27">
    <property type="entry name" value="OS08G0421700 PROTEIN"/>
    <property type="match status" value="1"/>
</dbReference>
<feature type="domain" description="Retroviral polymerase SH3-like" evidence="6">
    <location>
        <begin position="359"/>
        <end position="419"/>
    </location>
</feature>
<name>A0A2N9I1Q4_FAGSY</name>
<dbReference type="Pfam" id="PF13976">
    <property type="entry name" value="gag_pre-integrs"/>
    <property type="match status" value="1"/>
</dbReference>
<dbReference type="SUPFAM" id="SSF57756">
    <property type="entry name" value="Retrovirus zinc finger-like domains"/>
    <property type="match status" value="1"/>
</dbReference>
<evidence type="ECO:0000259" key="6">
    <source>
        <dbReference type="Pfam" id="PF25597"/>
    </source>
</evidence>
<gene>
    <name evidence="7" type="ORF">FSB_LOCUS45856</name>
</gene>
<proteinExistence type="predicted"/>
<protein>
    <submittedName>
        <fullName evidence="7">Uncharacterized protein</fullName>
    </submittedName>
</protein>
<dbReference type="PANTHER" id="PTHR47592">
    <property type="entry name" value="PBF68 PROTEIN"/>
    <property type="match status" value="1"/>
</dbReference>
<feature type="compositionally biased region" description="Basic and acidic residues" evidence="2">
    <location>
        <begin position="450"/>
        <end position="459"/>
    </location>
</feature>
<feature type="domain" description="Retrovirus-related Pol polyprotein from transposon TNT 1-94-like beta-barrel" evidence="5">
    <location>
        <begin position="188"/>
        <end position="268"/>
    </location>
</feature>
<keyword evidence="1" id="KW-0378">Hydrolase</keyword>
<evidence type="ECO:0000259" key="5">
    <source>
        <dbReference type="Pfam" id="PF22936"/>
    </source>
</evidence>
<evidence type="ECO:0000259" key="4">
    <source>
        <dbReference type="Pfam" id="PF13976"/>
    </source>
</evidence>
<dbReference type="GO" id="GO:0003676">
    <property type="term" value="F:nucleic acid binding"/>
    <property type="evidence" value="ECO:0007669"/>
    <property type="project" value="InterPro"/>
</dbReference>
<keyword evidence="1" id="KW-0645">Protease</keyword>
<keyword evidence="1" id="KW-0064">Aspartyl protease</keyword>
<feature type="domain" description="GAG-pre-integrase" evidence="4">
    <location>
        <begin position="295"/>
        <end position="336"/>
    </location>
</feature>
<evidence type="ECO:0000256" key="2">
    <source>
        <dbReference type="SAM" id="MobiDB-lite"/>
    </source>
</evidence>
<reference evidence="7" key="1">
    <citation type="submission" date="2018-02" db="EMBL/GenBank/DDBJ databases">
        <authorList>
            <person name="Cohen D.B."/>
            <person name="Kent A.D."/>
        </authorList>
    </citation>
    <scope>NUCLEOTIDE SEQUENCE</scope>
</reference>
<dbReference type="Pfam" id="PF22936">
    <property type="entry name" value="Pol_BBD"/>
    <property type="match status" value="1"/>
</dbReference>
<dbReference type="InterPro" id="IPR013103">
    <property type="entry name" value="RVT_2"/>
</dbReference>
<dbReference type="GO" id="GO:0008270">
    <property type="term" value="F:zinc ion binding"/>
    <property type="evidence" value="ECO:0007669"/>
    <property type="project" value="InterPro"/>
</dbReference>
<dbReference type="InterPro" id="IPR036875">
    <property type="entry name" value="Znf_CCHC_sf"/>
</dbReference>
<dbReference type="InterPro" id="IPR043502">
    <property type="entry name" value="DNA/RNA_pol_sf"/>
</dbReference>
<dbReference type="InterPro" id="IPR054722">
    <property type="entry name" value="PolX-like_BBD"/>
</dbReference>
<dbReference type="Pfam" id="PF25597">
    <property type="entry name" value="SH3_retrovirus"/>
    <property type="match status" value="1"/>
</dbReference>
<accession>A0A2N9I1Q4</accession>
<dbReference type="GO" id="GO:0004190">
    <property type="term" value="F:aspartic-type endopeptidase activity"/>
    <property type="evidence" value="ECO:0007669"/>
    <property type="project" value="UniProtKB-KW"/>
</dbReference>
<dbReference type="Pfam" id="PF14223">
    <property type="entry name" value="Retrotran_gag_2"/>
    <property type="match status" value="1"/>
</dbReference>
<dbReference type="SUPFAM" id="SSF56672">
    <property type="entry name" value="DNA/RNA polymerases"/>
    <property type="match status" value="1"/>
</dbReference>
<dbReference type="EMBL" id="OIVN01004546">
    <property type="protein sequence ID" value="SPD17974.1"/>
    <property type="molecule type" value="Genomic_DNA"/>
</dbReference>
<dbReference type="InterPro" id="IPR025724">
    <property type="entry name" value="GAG-pre-integrase_dom"/>
</dbReference>
<evidence type="ECO:0000256" key="1">
    <source>
        <dbReference type="ARBA" id="ARBA00022750"/>
    </source>
</evidence>
<dbReference type="AlphaFoldDB" id="A0A2N9I1Q4"/>
<dbReference type="Pfam" id="PF07727">
    <property type="entry name" value="RVT_2"/>
    <property type="match status" value="1"/>
</dbReference>
<feature type="domain" description="Reverse transcriptase Ty1/copia-type" evidence="3">
    <location>
        <begin position="527"/>
        <end position="769"/>
    </location>
</feature>
<feature type="region of interest" description="Disordered" evidence="2">
    <location>
        <begin position="423"/>
        <end position="459"/>
    </location>
</feature>